<organism evidence="5 6">
    <name type="scientific">Virgibacillus dokdonensis</name>
    <dbReference type="NCBI Taxonomy" id="302167"/>
    <lineage>
        <taxon>Bacteria</taxon>
        <taxon>Bacillati</taxon>
        <taxon>Bacillota</taxon>
        <taxon>Bacilli</taxon>
        <taxon>Bacillales</taxon>
        <taxon>Bacillaceae</taxon>
        <taxon>Virgibacillus</taxon>
    </lineage>
</organism>
<dbReference type="SUPFAM" id="SSF52540">
    <property type="entry name" value="P-loop containing nucleoside triphosphate hydrolases"/>
    <property type="match status" value="1"/>
</dbReference>
<dbReference type="EC" id="3.6.3.-" evidence="5"/>
<evidence type="ECO:0000313" key="5">
    <source>
        <dbReference type="EMBL" id="AUJ26963.1"/>
    </source>
</evidence>
<dbReference type="InterPro" id="IPR003439">
    <property type="entry name" value="ABC_transporter-like_ATP-bd"/>
</dbReference>
<dbReference type="STRING" id="302167.GCA_900166595_02769"/>
<dbReference type="PROSITE" id="PS50893">
    <property type="entry name" value="ABC_TRANSPORTER_2"/>
    <property type="match status" value="1"/>
</dbReference>
<keyword evidence="5" id="KW-0378">Hydrolase</keyword>
<keyword evidence="2" id="KW-0547">Nucleotide-binding</keyword>
<dbReference type="SMART" id="SM00382">
    <property type="entry name" value="AAA"/>
    <property type="match status" value="1"/>
</dbReference>
<evidence type="ECO:0000256" key="3">
    <source>
        <dbReference type="ARBA" id="ARBA00022840"/>
    </source>
</evidence>
<reference evidence="6" key="1">
    <citation type="submission" date="2016-11" db="EMBL/GenBank/DDBJ databases">
        <title>Complete genome sequence of Virgibacillus pantothenticus 21D, a halophilic bacterium isolated from the deep hypersaline anoxic basin Discovery in the Mediterranean Sea.</title>
        <authorList>
            <person name="Zeaiter Z."/>
            <person name="Booth J.M."/>
            <person name="Prosdocimi E.M."/>
            <person name="Mapelli F."/>
            <person name="Fusi M."/>
            <person name="Daffonchio D."/>
            <person name="Borin S."/>
            <person name="Crotti E."/>
        </authorList>
    </citation>
    <scope>NUCLEOTIDE SEQUENCE [LARGE SCALE GENOMIC DNA]</scope>
    <source>
        <strain evidence="6">21D</strain>
    </source>
</reference>
<dbReference type="CDD" id="cd03230">
    <property type="entry name" value="ABC_DR_subfamily_A"/>
    <property type="match status" value="1"/>
</dbReference>
<accession>A0A2K9J6M8</accession>
<dbReference type="PANTHER" id="PTHR42939:SF1">
    <property type="entry name" value="ABC TRANSPORTER ATP-BINDING PROTEIN ALBC-RELATED"/>
    <property type="match status" value="1"/>
</dbReference>
<feature type="domain" description="ABC transporter" evidence="4">
    <location>
        <begin position="5"/>
        <end position="223"/>
    </location>
</feature>
<name>A0A2K9J6M8_9BACI</name>
<dbReference type="InterPro" id="IPR051782">
    <property type="entry name" value="ABC_Transporter_VariousFunc"/>
</dbReference>
<dbReference type="RefSeq" id="WP_101934120.1">
    <property type="nucleotide sequence ID" value="NZ_CP018622.1"/>
</dbReference>
<protein>
    <submittedName>
        <fullName evidence="5">Putative ABC transporter ATP-binding protein YxlF</fullName>
        <ecNumber evidence="5">3.6.3.-</ecNumber>
    </submittedName>
</protein>
<dbReference type="InterPro" id="IPR003593">
    <property type="entry name" value="AAA+_ATPase"/>
</dbReference>
<proteinExistence type="predicted"/>
<dbReference type="Gene3D" id="3.40.50.300">
    <property type="entry name" value="P-loop containing nucleotide triphosphate hydrolases"/>
    <property type="match status" value="1"/>
</dbReference>
<sequence length="287" mass="32454">MSILMQGKNMSKNINKKRILQNLNFTFYQQKTVAIIGANGSGKSTLLRILAGITLPSSGTIQRKHIRIGYVPEQFPPNIMFTGFNYLYHLGRIGGLSREVAKERVGQLFDQFNFTAQFEVIKYYSKGMRQKINIMQALLHQPSLLILDEPLSGLDESVQLEVESILYQLKQQGLTILFTCHDLPLVHRLADRTVTLQNGKLMESVITYDHVEESLVTIESTLPADVSILTQISAIYGIDHETIHKNKIQFTISSRQSDEIIALLIQSGASIYSVWSVQQKAFSMYEV</sequence>
<evidence type="ECO:0000256" key="2">
    <source>
        <dbReference type="ARBA" id="ARBA00022741"/>
    </source>
</evidence>
<evidence type="ECO:0000259" key="4">
    <source>
        <dbReference type="PROSITE" id="PS50893"/>
    </source>
</evidence>
<dbReference type="PANTHER" id="PTHR42939">
    <property type="entry name" value="ABC TRANSPORTER ATP-BINDING PROTEIN ALBC-RELATED"/>
    <property type="match status" value="1"/>
</dbReference>
<dbReference type="AlphaFoldDB" id="A0A2K9J6M8"/>
<dbReference type="GO" id="GO:0016887">
    <property type="term" value="F:ATP hydrolysis activity"/>
    <property type="evidence" value="ECO:0007669"/>
    <property type="project" value="InterPro"/>
</dbReference>
<evidence type="ECO:0000256" key="1">
    <source>
        <dbReference type="ARBA" id="ARBA00022448"/>
    </source>
</evidence>
<dbReference type="EMBL" id="CP018622">
    <property type="protein sequence ID" value="AUJ26963.1"/>
    <property type="molecule type" value="Genomic_DNA"/>
</dbReference>
<keyword evidence="3 5" id="KW-0067">ATP-binding</keyword>
<dbReference type="Pfam" id="PF00005">
    <property type="entry name" value="ABC_tran"/>
    <property type="match status" value="1"/>
</dbReference>
<dbReference type="InterPro" id="IPR027417">
    <property type="entry name" value="P-loop_NTPase"/>
</dbReference>
<keyword evidence="1" id="KW-0813">Transport</keyword>
<evidence type="ECO:0000313" key="6">
    <source>
        <dbReference type="Proteomes" id="UP000234237"/>
    </source>
</evidence>
<dbReference type="Proteomes" id="UP000234237">
    <property type="component" value="Chromosome"/>
</dbReference>
<dbReference type="KEGG" id="vpn:A21D_03929"/>
<gene>
    <name evidence="5" type="primary">yxlF_8</name>
    <name evidence="5" type="ORF">A21D_03929</name>
</gene>
<dbReference type="GO" id="GO:0005524">
    <property type="term" value="F:ATP binding"/>
    <property type="evidence" value="ECO:0007669"/>
    <property type="project" value="UniProtKB-KW"/>
</dbReference>